<gene>
    <name evidence="1" type="ORF">FHS03_001634</name>
</gene>
<organism evidence="1 2">
    <name type="scientific">Pseudoduganella violacea</name>
    <dbReference type="NCBI Taxonomy" id="1715466"/>
    <lineage>
        <taxon>Bacteria</taxon>
        <taxon>Pseudomonadati</taxon>
        <taxon>Pseudomonadota</taxon>
        <taxon>Betaproteobacteria</taxon>
        <taxon>Burkholderiales</taxon>
        <taxon>Oxalobacteraceae</taxon>
        <taxon>Telluria group</taxon>
        <taxon>Pseudoduganella</taxon>
    </lineage>
</organism>
<comment type="caution">
    <text evidence="1">The sequence shown here is derived from an EMBL/GenBank/DDBJ whole genome shotgun (WGS) entry which is preliminary data.</text>
</comment>
<dbReference type="EMBL" id="JACHXD010000003">
    <property type="protein sequence ID" value="MBB3118603.1"/>
    <property type="molecule type" value="Genomic_DNA"/>
</dbReference>
<evidence type="ECO:0000313" key="1">
    <source>
        <dbReference type="EMBL" id="MBB3118603.1"/>
    </source>
</evidence>
<sequence length="74" mass="8529">MTSINSSFSSRFGLEYAPTSFLVRMGKRDMLVCRDFRKRFYAVNPIIECDTGVQPGHIEILLFGRWLLILSKAQ</sequence>
<name>A0A7W5B8Q5_9BURK</name>
<proteinExistence type="predicted"/>
<reference evidence="1 2" key="1">
    <citation type="submission" date="2020-08" db="EMBL/GenBank/DDBJ databases">
        <title>Genomic Encyclopedia of Type Strains, Phase III (KMG-III): the genomes of soil and plant-associated and newly described type strains.</title>
        <authorList>
            <person name="Whitman W."/>
        </authorList>
    </citation>
    <scope>NUCLEOTIDE SEQUENCE [LARGE SCALE GENOMIC DNA]</scope>
    <source>
        <strain evidence="1 2">CECT 8897</strain>
    </source>
</reference>
<dbReference type="AlphaFoldDB" id="A0A7W5B8Q5"/>
<protein>
    <submittedName>
        <fullName evidence="1">Uncharacterized protein</fullName>
    </submittedName>
</protein>
<keyword evidence="2" id="KW-1185">Reference proteome</keyword>
<dbReference type="RefSeq" id="WP_183440491.1">
    <property type="nucleotide sequence ID" value="NZ_JACHXD010000003.1"/>
</dbReference>
<accession>A0A7W5B8Q5</accession>
<evidence type="ECO:0000313" key="2">
    <source>
        <dbReference type="Proteomes" id="UP000541535"/>
    </source>
</evidence>
<dbReference type="Proteomes" id="UP000541535">
    <property type="component" value="Unassembled WGS sequence"/>
</dbReference>